<keyword evidence="3" id="KW-0326">Glycosidase</keyword>
<gene>
    <name evidence="5" type="ORF">FNY66_01450</name>
</gene>
<organism evidence="5 6">
    <name type="scientific">Mediterraneibacter catenae</name>
    <dbReference type="NCBI Taxonomy" id="2594882"/>
    <lineage>
        <taxon>Bacteria</taxon>
        <taxon>Bacillati</taxon>
        <taxon>Bacillota</taxon>
        <taxon>Clostridia</taxon>
        <taxon>Lachnospirales</taxon>
        <taxon>Lachnospiraceae</taxon>
        <taxon>Mediterraneibacter</taxon>
    </lineage>
</organism>
<dbReference type="SUPFAM" id="SSF51445">
    <property type="entry name" value="(Trans)glycosidases"/>
    <property type="match status" value="1"/>
</dbReference>
<evidence type="ECO:0000256" key="2">
    <source>
        <dbReference type="ARBA" id="ARBA00022801"/>
    </source>
</evidence>
<feature type="domain" description="Glycosyl hydrolase family 13 catalytic" evidence="4">
    <location>
        <begin position="13"/>
        <end position="418"/>
    </location>
</feature>
<reference evidence="5" key="1">
    <citation type="submission" date="2019-07" db="EMBL/GenBank/DDBJ databases">
        <authorList>
            <person name="Wongkuna S."/>
            <person name="Scaria J."/>
        </authorList>
    </citation>
    <scope>NUCLEOTIDE SEQUENCE [LARGE SCALE GENOMIC DNA]</scope>
    <source>
        <strain evidence="5">SW178</strain>
    </source>
</reference>
<dbReference type="InterPro" id="IPR017853">
    <property type="entry name" value="GH"/>
</dbReference>
<sequence>MKKKWWHDKVAYQIYPKSFLDTNGDGIGDLRGIISKLDYLKDLGIDIIWLSPIYQSPFVDQGYDISDYYKIAEEFGTMDEFDELLAEAKKRNMYVLMDLVVNHCSDKHEWFQKALEDPYGKYAGYFHFVKGRDGKAPSNYRSYFGGSAWEPVPGTDLYYLHMFAKEQPDLNWENPKLREEIYKMINWWLDKGLAGFRIDAIINIKKDLSFPSFEPDGPDGLASCVKMVEEVEGVGEYFEDIKRNTFAKYDAFTVAEVFNMKDDELAEFIGDNGHFSSMFDFSAHTMAQGESGWYNSRKPSFKKWRDTIFASQMRLQEVGHAANIIENHDEPRGVSRFLPDHAQNEAGKKMLATTSILLYGIPFIYQGQEIGMTNCWRSDISEYDDISTKDQYREALAAGCSKEQALEYCYENSRDNARTPLQWSGASEAGFTDGTPWLSVNPNYKEINVEEQEQRKDSVLSYYKALIALKKSPEYKETFTYGRFVPDYEEKEGVFAFHRISADAAGNGAELMEAAKGGKQDILVAANYGTEACTLDLDGRTGKVLLSNVGEEKTRSEEIRTEGTITLQSCESAVVML</sequence>
<evidence type="ECO:0000259" key="4">
    <source>
        <dbReference type="SMART" id="SM00642"/>
    </source>
</evidence>
<evidence type="ECO:0000256" key="3">
    <source>
        <dbReference type="ARBA" id="ARBA00023295"/>
    </source>
</evidence>
<keyword evidence="2" id="KW-0378">Hydrolase</keyword>
<dbReference type="AlphaFoldDB" id="A0A5M9I162"/>
<dbReference type="Gene3D" id="3.20.20.80">
    <property type="entry name" value="Glycosidases"/>
    <property type="match status" value="1"/>
</dbReference>
<dbReference type="SMART" id="SM00642">
    <property type="entry name" value="Aamy"/>
    <property type="match status" value="1"/>
</dbReference>
<dbReference type="FunFam" id="3.90.400.10:FF:000002">
    <property type="entry name" value="Sucrose isomerase"/>
    <property type="match status" value="1"/>
</dbReference>
<evidence type="ECO:0000313" key="5">
    <source>
        <dbReference type="EMBL" id="KAA8502944.1"/>
    </source>
</evidence>
<dbReference type="GO" id="GO:0009313">
    <property type="term" value="P:oligosaccharide catabolic process"/>
    <property type="evidence" value="ECO:0007669"/>
    <property type="project" value="TreeGrafter"/>
</dbReference>
<dbReference type="Gene3D" id="3.90.400.10">
    <property type="entry name" value="Oligo-1,6-glucosidase, Domain 2"/>
    <property type="match status" value="1"/>
</dbReference>
<dbReference type="InterPro" id="IPR045857">
    <property type="entry name" value="O16G_dom_2"/>
</dbReference>
<name>A0A5M9I162_9FIRM</name>
<dbReference type="OrthoDB" id="9805159at2"/>
<dbReference type="PANTHER" id="PTHR10357:SF179">
    <property type="entry name" value="NEUTRAL AND BASIC AMINO ACID TRANSPORT PROTEIN RBAT"/>
    <property type="match status" value="1"/>
</dbReference>
<dbReference type="InterPro" id="IPR006047">
    <property type="entry name" value="GH13_cat_dom"/>
</dbReference>
<evidence type="ECO:0000256" key="1">
    <source>
        <dbReference type="ARBA" id="ARBA00008061"/>
    </source>
</evidence>
<protein>
    <submittedName>
        <fullName evidence="5">Alpha-glucosidase</fullName>
    </submittedName>
</protein>
<dbReference type="GO" id="GO:0004556">
    <property type="term" value="F:alpha-amylase activity"/>
    <property type="evidence" value="ECO:0007669"/>
    <property type="project" value="TreeGrafter"/>
</dbReference>
<dbReference type="Proteomes" id="UP000322025">
    <property type="component" value="Unassembled WGS sequence"/>
</dbReference>
<comment type="caution">
    <text evidence="5">The sequence shown here is derived from an EMBL/GenBank/DDBJ whole genome shotgun (WGS) entry which is preliminary data.</text>
</comment>
<dbReference type="PANTHER" id="PTHR10357">
    <property type="entry name" value="ALPHA-AMYLASE FAMILY MEMBER"/>
    <property type="match status" value="1"/>
</dbReference>
<keyword evidence="6" id="KW-1185">Reference proteome</keyword>
<accession>A0A5M9I162</accession>
<dbReference type="FunFam" id="3.20.20.80:FF:000064">
    <property type="entry name" value="Oligo-1,6-glucosidase"/>
    <property type="match status" value="2"/>
</dbReference>
<dbReference type="RefSeq" id="WP_150310079.1">
    <property type="nucleotide sequence ID" value="NZ_VMSO01000001.1"/>
</dbReference>
<comment type="similarity">
    <text evidence="1">Belongs to the glycosyl hydrolase 13 family.</text>
</comment>
<proteinExistence type="inferred from homology"/>
<dbReference type="CDD" id="cd11333">
    <property type="entry name" value="AmyAc_SI_OligoGlu_DGase"/>
    <property type="match status" value="1"/>
</dbReference>
<evidence type="ECO:0000313" key="6">
    <source>
        <dbReference type="Proteomes" id="UP000322025"/>
    </source>
</evidence>
<dbReference type="Pfam" id="PF00128">
    <property type="entry name" value="Alpha-amylase"/>
    <property type="match status" value="1"/>
</dbReference>
<dbReference type="EMBL" id="VMSO01000001">
    <property type="protein sequence ID" value="KAA8502944.1"/>
    <property type="molecule type" value="Genomic_DNA"/>
</dbReference>